<dbReference type="GO" id="GO:0000978">
    <property type="term" value="F:RNA polymerase II cis-regulatory region sequence-specific DNA binding"/>
    <property type="evidence" value="ECO:0007669"/>
    <property type="project" value="TreeGrafter"/>
</dbReference>
<dbReference type="PROSITE" id="PS50073">
    <property type="entry name" value="COPPER_FIST_2"/>
    <property type="match status" value="1"/>
</dbReference>
<evidence type="ECO:0000313" key="11">
    <source>
        <dbReference type="Proteomes" id="UP000697127"/>
    </source>
</evidence>
<dbReference type="SMART" id="SM01090">
    <property type="entry name" value="Copper-fist"/>
    <property type="match status" value="1"/>
</dbReference>
<comment type="subcellular location">
    <subcellularLocation>
        <location evidence="1">Nucleus</location>
    </subcellularLocation>
</comment>
<evidence type="ECO:0000256" key="7">
    <source>
        <dbReference type="ARBA" id="ARBA00023242"/>
    </source>
</evidence>
<dbReference type="Pfam" id="PF00649">
    <property type="entry name" value="Copper-fist"/>
    <property type="match status" value="1"/>
</dbReference>
<dbReference type="GO" id="GO:0000981">
    <property type="term" value="F:DNA-binding transcription factor activity, RNA polymerase II-specific"/>
    <property type="evidence" value="ECO:0007669"/>
    <property type="project" value="TreeGrafter"/>
</dbReference>
<feature type="compositionally biased region" description="Low complexity" evidence="8">
    <location>
        <begin position="748"/>
        <end position="766"/>
    </location>
</feature>
<dbReference type="GO" id="GO:0045944">
    <property type="term" value="P:positive regulation of transcription by RNA polymerase II"/>
    <property type="evidence" value="ECO:0007669"/>
    <property type="project" value="TreeGrafter"/>
</dbReference>
<evidence type="ECO:0000259" key="9">
    <source>
        <dbReference type="PROSITE" id="PS50073"/>
    </source>
</evidence>
<feature type="compositionally biased region" description="Polar residues" evidence="8">
    <location>
        <begin position="727"/>
        <end position="747"/>
    </location>
</feature>
<evidence type="ECO:0000256" key="5">
    <source>
        <dbReference type="ARBA" id="ARBA00023015"/>
    </source>
</evidence>
<keyword evidence="3" id="KW-0862">Zinc</keyword>
<comment type="caution">
    <text evidence="10">The sequence shown here is derived from an EMBL/GenBank/DDBJ whole genome shotgun (WGS) entry which is preliminary data.</text>
</comment>
<keyword evidence="4" id="KW-0186">Copper</keyword>
<keyword evidence="5" id="KW-0805">Transcription regulation</keyword>
<dbReference type="FunFam" id="3.90.430.10:FF:000001">
    <property type="entry name" value="Copper fist DNA-binding protein"/>
    <property type="match status" value="1"/>
</dbReference>
<feature type="region of interest" description="Disordered" evidence="8">
    <location>
        <begin position="283"/>
        <end position="314"/>
    </location>
</feature>
<evidence type="ECO:0000256" key="3">
    <source>
        <dbReference type="ARBA" id="ARBA00022833"/>
    </source>
</evidence>
<feature type="compositionally biased region" description="Basic residues" evidence="8">
    <location>
        <begin position="621"/>
        <end position="647"/>
    </location>
</feature>
<dbReference type="GO" id="GO:0005507">
    <property type="term" value="F:copper ion binding"/>
    <property type="evidence" value="ECO:0007669"/>
    <property type="project" value="InterPro"/>
</dbReference>
<dbReference type="PANTHER" id="PTHR28088">
    <property type="entry name" value="TRANSCRIPTIONAL ACTIVATOR HAA1-RELATED"/>
    <property type="match status" value="1"/>
</dbReference>
<feature type="compositionally biased region" description="Polar residues" evidence="8">
    <location>
        <begin position="285"/>
        <end position="299"/>
    </location>
</feature>
<feature type="compositionally biased region" description="Low complexity" evidence="8">
    <location>
        <begin position="101"/>
        <end position="116"/>
    </location>
</feature>
<sequence>MVLVNGVKYACERCIRGHRVTTCTHTDQPLMMIKPKGRPSTQCPFCKEQRRIRNSHVNCNCSKKINSKAQHDPSCPCHISGECTCCAKNKKSKKKNSQDQSNISTPNSNSNSNISSCHDTKSPLTSTKRDQRKLKSPLDSEIDLKFSINSENNSENTSPIKTPINNNLVSPISTFSTNQLLDSNTLDLTLSSNLNMQNLDLTTNDSISGLITPSPRIISSNNDMKLNDRDSINSVLQSWDMASPPMGNSESLASLLSENSYNQSRNNNKLNNKYSRQIGLDPLQNFRSSSNTRPQDISSQQIQHQQQQQQQQQHQQQRQQQLIQQQIQQQRGMGEISIPVDEYIKPLNKMNVNFNNFLSNLSDSSPIEVPIASPNNSVSPGQISNNELNLLSFNKSANNNNTNTNTNINDNNNIFSANSLSNTTTNINNNSSNFNAFNNIGISNDTTKNMNTNSNLNQSNNKISNLYDVVPPTPGNGLLDIFEDNIPTHKIYQNSQSASVSDSQDHAPDSLFPLFPLIGPSYSQGATTIQNDESHSIKTQNGSKGNAPLSHSNLNNFNMRPIISNSEQNLLQQAAYNQAAFNTNASLQLYRDITGSSMHSNNSFQSFHSIHSSHSSNHSNHSNHSHHSHHSHYQHSHHGGSHGHSHQSHFQPYPSSHPRRSSSFLSISSSHTVASSSTGSPVSFAEHPKLLTAESTDSIPAYTGPQLSNAKTNTTLMDDIYQTKTYTDSQSVATAKRASVSNNNVSIQQQQQQPQSQQPQQEQQQQFNSGGLGDQYLNTDTSNTDHNVGNFNKDDYIENFGPMYTSLDMIGTIPMTSSMFLSDNNKLSGKSPTLNEPGNEKIDQYDEQLFESLLSGDI</sequence>
<dbReference type="GO" id="GO:0005634">
    <property type="term" value="C:nucleus"/>
    <property type="evidence" value="ECO:0007669"/>
    <property type="project" value="UniProtKB-SubCell"/>
</dbReference>
<evidence type="ECO:0000256" key="2">
    <source>
        <dbReference type="ARBA" id="ARBA00022723"/>
    </source>
</evidence>
<feature type="domain" description="Copper-fist" evidence="9">
    <location>
        <begin position="1"/>
        <end position="40"/>
    </location>
</feature>
<dbReference type="SUPFAM" id="SSF57879">
    <property type="entry name" value="Zinc domain conserved in yeast copper-regulated transcription factors"/>
    <property type="match status" value="1"/>
</dbReference>
<dbReference type="GO" id="GO:0006878">
    <property type="term" value="P:intracellular copper ion homeostasis"/>
    <property type="evidence" value="ECO:0007669"/>
    <property type="project" value="TreeGrafter"/>
</dbReference>
<dbReference type="EMBL" id="PUHW01000040">
    <property type="protein sequence ID" value="KAG0690235.1"/>
    <property type="molecule type" value="Genomic_DNA"/>
</dbReference>
<evidence type="ECO:0000256" key="6">
    <source>
        <dbReference type="ARBA" id="ARBA00023163"/>
    </source>
</evidence>
<feature type="compositionally biased region" description="Low complexity" evidence="8">
    <location>
        <begin position="648"/>
        <end position="680"/>
    </location>
</feature>
<keyword evidence="7" id="KW-0539">Nucleus</keyword>
<dbReference type="SMART" id="SM00412">
    <property type="entry name" value="Cu_FIST"/>
    <property type="match status" value="1"/>
</dbReference>
<feature type="compositionally biased region" description="Polar residues" evidence="8">
    <location>
        <begin position="776"/>
        <end position="786"/>
    </location>
</feature>
<proteinExistence type="predicted"/>
<feature type="compositionally biased region" description="Low complexity" evidence="8">
    <location>
        <begin position="604"/>
        <end position="620"/>
    </location>
</feature>
<feature type="region of interest" description="Disordered" evidence="8">
    <location>
        <begin position="95"/>
        <end position="138"/>
    </location>
</feature>
<dbReference type="PROSITE" id="PS01119">
    <property type="entry name" value="COPPER_FIST_1"/>
    <property type="match status" value="1"/>
</dbReference>
<gene>
    <name evidence="10" type="ORF">C6P40_003546</name>
</gene>
<dbReference type="AlphaFoldDB" id="A0A9P6WNI1"/>
<feature type="region of interest" description="Disordered" evidence="8">
    <location>
        <begin position="604"/>
        <end position="683"/>
    </location>
</feature>
<dbReference type="Proteomes" id="UP000697127">
    <property type="component" value="Unassembled WGS sequence"/>
</dbReference>
<keyword evidence="6" id="KW-0804">Transcription</keyword>
<protein>
    <recommendedName>
        <fullName evidence="9">Copper-fist domain-containing protein</fullName>
    </recommendedName>
</protein>
<name>A0A9P6WNI1_9ASCO</name>
<evidence type="ECO:0000256" key="1">
    <source>
        <dbReference type="ARBA" id="ARBA00004123"/>
    </source>
</evidence>
<feature type="region of interest" description="Disordered" evidence="8">
    <location>
        <begin position="727"/>
        <end position="786"/>
    </location>
</feature>
<dbReference type="InterPro" id="IPR036395">
    <property type="entry name" value="Cu_fist_DNA-bd_dom_sf"/>
</dbReference>
<dbReference type="PRINTS" id="PR00617">
    <property type="entry name" value="COPPERFIST"/>
</dbReference>
<evidence type="ECO:0000256" key="8">
    <source>
        <dbReference type="SAM" id="MobiDB-lite"/>
    </source>
</evidence>
<evidence type="ECO:0000256" key="4">
    <source>
        <dbReference type="ARBA" id="ARBA00023008"/>
    </source>
</evidence>
<dbReference type="InterPro" id="IPR001083">
    <property type="entry name" value="Cu_fist_DNA-bd_dom"/>
</dbReference>
<dbReference type="GO" id="GO:0006879">
    <property type="term" value="P:intracellular iron ion homeostasis"/>
    <property type="evidence" value="ECO:0007669"/>
    <property type="project" value="TreeGrafter"/>
</dbReference>
<dbReference type="Gene3D" id="3.90.430.10">
    <property type="entry name" value="Copper fist DNA-binding domain"/>
    <property type="match status" value="1"/>
</dbReference>
<keyword evidence="11" id="KW-1185">Reference proteome</keyword>
<keyword evidence="2" id="KW-0479">Metal-binding</keyword>
<dbReference type="PANTHER" id="PTHR28088:SF5">
    <property type="entry name" value="TRANSCRIPTIONAL ACTIVATOR HAA1-RELATED"/>
    <property type="match status" value="1"/>
</dbReference>
<reference evidence="10" key="1">
    <citation type="submission" date="2020-11" db="EMBL/GenBank/DDBJ databases">
        <title>Kefir isolates.</title>
        <authorList>
            <person name="Marcisauskas S."/>
            <person name="Kim Y."/>
            <person name="Blasche S."/>
        </authorList>
    </citation>
    <scope>NUCLEOTIDE SEQUENCE</scope>
    <source>
        <strain evidence="10">Olga-1</strain>
    </source>
</reference>
<feature type="compositionally biased region" description="Low complexity" evidence="8">
    <location>
        <begin position="300"/>
        <end position="314"/>
    </location>
</feature>
<evidence type="ECO:0000313" key="10">
    <source>
        <dbReference type="EMBL" id="KAG0690235.1"/>
    </source>
</evidence>
<accession>A0A9P6WNI1</accession>
<organism evidence="10 11">
    <name type="scientific">Pichia californica</name>
    <dbReference type="NCBI Taxonomy" id="460514"/>
    <lineage>
        <taxon>Eukaryota</taxon>
        <taxon>Fungi</taxon>
        <taxon>Dikarya</taxon>
        <taxon>Ascomycota</taxon>
        <taxon>Saccharomycotina</taxon>
        <taxon>Pichiomycetes</taxon>
        <taxon>Pichiales</taxon>
        <taxon>Pichiaceae</taxon>
        <taxon>Pichia</taxon>
    </lineage>
</organism>
<dbReference type="InterPro" id="IPR051763">
    <property type="entry name" value="Copper_Homeo_Regul"/>
</dbReference>